<feature type="region of interest" description="Disordered" evidence="1">
    <location>
        <begin position="1"/>
        <end position="56"/>
    </location>
</feature>
<comment type="caution">
    <text evidence="2">The sequence shown here is derived from an EMBL/GenBank/DDBJ whole genome shotgun (WGS) entry which is preliminary data.</text>
</comment>
<reference evidence="2" key="1">
    <citation type="submission" date="2023-06" db="EMBL/GenBank/DDBJ databases">
        <authorList>
            <person name="Delattre M."/>
        </authorList>
    </citation>
    <scope>NUCLEOTIDE SEQUENCE</scope>
    <source>
        <strain evidence="2">AF72</strain>
    </source>
</reference>
<protein>
    <submittedName>
        <fullName evidence="2">Uncharacterized protein</fullName>
    </submittedName>
</protein>
<evidence type="ECO:0000256" key="1">
    <source>
        <dbReference type="SAM" id="MobiDB-lite"/>
    </source>
</evidence>
<feature type="compositionally biased region" description="Polar residues" evidence="1">
    <location>
        <begin position="28"/>
        <end position="37"/>
    </location>
</feature>
<dbReference type="AlphaFoldDB" id="A0AA36D7C5"/>
<organism evidence="2 3">
    <name type="scientific">Mesorhabditis spiculigera</name>
    <dbReference type="NCBI Taxonomy" id="96644"/>
    <lineage>
        <taxon>Eukaryota</taxon>
        <taxon>Metazoa</taxon>
        <taxon>Ecdysozoa</taxon>
        <taxon>Nematoda</taxon>
        <taxon>Chromadorea</taxon>
        <taxon>Rhabditida</taxon>
        <taxon>Rhabditina</taxon>
        <taxon>Rhabditomorpha</taxon>
        <taxon>Rhabditoidea</taxon>
        <taxon>Rhabditidae</taxon>
        <taxon>Mesorhabditinae</taxon>
        <taxon>Mesorhabditis</taxon>
    </lineage>
</organism>
<proteinExistence type="predicted"/>
<feature type="non-terminal residue" evidence="2">
    <location>
        <position position="1"/>
    </location>
</feature>
<sequence length="135" mass="14874">MGPGEAVEAADVAISQPAPTLRQETEDSTGSSTNTVLETAEQPAKDEGEKNNERASLIRSISATSFKEIAYPPLAENQLPDKKRRVKNNDSRRASYSNGEETDRSGALSDEFDTDHHEHTTAYSFQHEPIDRVPM</sequence>
<feature type="region of interest" description="Disordered" evidence="1">
    <location>
        <begin position="71"/>
        <end position="135"/>
    </location>
</feature>
<gene>
    <name evidence="2" type="ORF">MSPICULIGERA_LOCUS20229</name>
</gene>
<name>A0AA36D7C5_9BILA</name>
<dbReference type="EMBL" id="CATQJA010002664">
    <property type="protein sequence ID" value="CAJ0582086.1"/>
    <property type="molecule type" value="Genomic_DNA"/>
</dbReference>
<keyword evidence="3" id="KW-1185">Reference proteome</keyword>
<evidence type="ECO:0000313" key="2">
    <source>
        <dbReference type="EMBL" id="CAJ0582086.1"/>
    </source>
</evidence>
<feature type="compositionally biased region" description="Basic and acidic residues" evidence="1">
    <location>
        <begin position="43"/>
        <end position="53"/>
    </location>
</feature>
<accession>A0AA36D7C5</accession>
<dbReference type="Proteomes" id="UP001177023">
    <property type="component" value="Unassembled WGS sequence"/>
</dbReference>
<evidence type="ECO:0000313" key="3">
    <source>
        <dbReference type="Proteomes" id="UP001177023"/>
    </source>
</evidence>